<dbReference type="Pfam" id="PF13532">
    <property type="entry name" value="2OG-FeII_Oxy_2"/>
    <property type="match status" value="1"/>
</dbReference>
<dbReference type="PANTHER" id="PTHR16557">
    <property type="entry name" value="ALKYLATED DNA REPAIR PROTEIN ALKB-RELATED"/>
    <property type="match status" value="1"/>
</dbReference>
<dbReference type="GO" id="GO:0005737">
    <property type="term" value="C:cytoplasm"/>
    <property type="evidence" value="ECO:0007669"/>
    <property type="project" value="TreeGrafter"/>
</dbReference>
<keyword evidence="1 5" id="KW-0479">Metal-binding</keyword>
<evidence type="ECO:0000256" key="6">
    <source>
        <dbReference type="SAM" id="Phobius"/>
    </source>
</evidence>
<proteinExistence type="predicted"/>
<keyword evidence="2" id="KW-0223">Dioxygenase</keyword>
<evidence type="ECO:0000256" key="4">
    <source>
        <dbReference type="ARBA" id="ARBA00023004"/>
    </source>
</evidence>
<feature type="binding site" evidence="5">
    <location>
        <position position="321"/>
    </location>
    <ligand>
        <name>Fe cation</name>
        <dbReference type="ChEBI" id="CHEBI:24875"/>
        <note>catalytic</note>
    </ligand>
</feature>
<keyword evidence="6" id="KW-1133">Transmembrane helix</keyword>
<dbReference type="GO" id="GO:0035515">
    <property type="term" value="F:oxidative RNA demethylase activity"/>
    <property type="evidence" value="ECO:0007669"/>
    <property type="project" value="TreeGrafter"/>
</dbReference>
<feature type="binding site" evidence="5">
    <location>
        <position position="265"/>
    </location>
    <ligand>
        <name>Fe cation</name>
        <dbReference type="ChEBI" id="CHEBI:24875"/>
        <note>catalytic</note>
    </ligand>
</feature>
<dbReference type="PANTHER" id="PTHR16557:SF2">
    <property type="entry name" value="NUCLEIC ACID DIOXYGENASE ALKBH1"/>
    <property type="match status" value="1"/>
</dbReference>
<dbReference type="InterPro" id="IPR004574">
    <property type="entry name" value="Alkb"/>
</dbReference>
<keyword evidence="6" id="KW-0472">Membrane</keyword>
<keyword evidence="4 5" id="KW-0408">Iron</keyword>
<reference evidence="8 9" key="1">
    <citation type="journal article" date="2014" name="Genome Announc.">
        <title>Trypanosoma cruzi Clone Dm28c Draft Genome Sequence.</title>
        <authorList>
            <person name="Grisard E.C."/>
            <person name="Teixeira S.M."/>
            <person name="de Almeida L.G."/>
            <person name="Stoco P.H."/>
            <person name="Gerber A.L."/>
            <person name="Talavera-Lopez C."/>
            <person name="Lima O.C."/>
            <person name="Andersson B."/>
            <person name="de Vasconcelos A.T."/>
        </authorList>
    </citation>
    <scope>NUCLEOTIDE SEQUENCE [LARGE SCALE GENOMIC DNA]</scope>
    <source>
        <strain evidence="8 9">Dm28c</strain>
    </source>
</reference>
<protein>
    <submittedName>
        <fullName evidence="8">Alkylated DNA repair protein</fullName>
    </submittedName>
</protein>
<evidence type="ECO:0000256" key="5">
    <source>
        <dbReference type="PIRSR" id="PIRSR604574-2"/>
    </source>
</evidence>
<dbReference type="GO" id="GO:0035513">
    <property type="term" value="P:oxidative RNA demethylation"/>
    <property type="evidence" value="ECO:0007669"/>
    <property type="project" value="TreeGrafter"/>
</dbReference>
<evidence type="ECO:0000313" key="8">
    <source>
        <dbReference type="EMBL" id="ESS68727.1"/>
    </source>
</evidence>
<keyword evidence="6" id="KW-0812">Transmembrane</keyword>
<feature type="binding site" evidence="5">
    <location>
        <position position="267"/>
    </location>
    <ligand>
        <name>Fe cation</name>
        <dbReference type="ChEBI" id="CHEBI:24875"/>
        <note>catalytic</note>
    </ligand>
</feature>
<accession>V5BRD6</accession>
<dbReference type="OrthoDB" id="6614653at2759"/>
<dbReference type="VEuPathDB" id="TriTrypDB:TCDM_02436"/>
<name>V5BRD6_TRYCR</name>
<dbReference type="InterPro" id="IPR037151">
    <property type="entry name" value="AlkB-like_sf"/>
</dbReference>
<evidence type="ECO:0000256" key="3">
    <source>
        <dbReference type="ARBA" id="ARBA00023002"/>
    </source>
</evidence>
<dbReference type="InterPro" id="IPR027450">
    <property type="entry name" value="AlkB-like"/>
</dbReference>
<evidence type="ECO:0000256" key="1">
    <source>
        <dbReference type="ARBA" id="ARBA00022723"/>
    </source>
</evidence>
<dbReference type="SUPFAM" id="SSF51197">
    <property type="entry name" value="Clavaminate synthase-like"/>
    <property type="match status" value="1"/>
</dbReference>
<dbReference type="EMBL" id="AYLP01000017">
    <property type="protein sequence ID" value="ESS68727.1"/>
    <property type="molecule type" value="Genomic_DNA"/>
</dbReference>
<dbReference type="GO" id="GO:0035516">
    <property type="term" value="F:broad specificity oxidative DNA demethylase activity"/>
    <property type="evidence" value="ECO:0007669"/>
    <property type="project" value="TreeGrafter"/>
</dbReference>
<evidence type="ECO:0000256" key="2">
    <source>
        <dbReference type="ARBA" id="ARBA00022964"/>
    </source>
</evidence>
<organism evidence="8 9">
    <name type="scientific">Trypanosoma cruzi Dm28c</name>
    <dbReference type="NCBI Taxonomy" id="1416333"/>
    <lineage>
        <taxon>Eukaryota</taxon>
        <taxon>Discoba</taxon>
        <taxon>Euglenozoa</taxon>
        <taxon>Kinetoplastea</taxon>
        <taxon>Metakinetoplastina</taxon>
        <taxon>Trypanosomatida</taxon>
        <taxon>Trypanosomatidae</taxon>
        <taxon>Trypanosoma</taxon>
        <taxon>Schizotrypanum</taxon>
    </lineage>
</organism>
<comment type="caution">
    <text evidence="8">The sequence shown here is derived from an EMBL/GenBank/DDBJ whole genome shotgun (WGS) entry which is preliminary data.</text>
</comment>
<feature type="transmembrane region" description="Helical" evidence="6">
    <location>
        <begin position="15"/>
        <end position="39"/>
    </location>
</feature>
<sequence>MFLFCFEFTRESINGLYFCGSFGAIFCVCWTAPSLYSFFFIRVFYGAQVVVLMEERDSTSPQYVGGENLALTPFRLAEKRYKLYRFDRRAARRQQLPETDFSDVVDFRCPDANTDQNRSLIRGVSTLYDSQVRCFEFVAVPGLLFFPGAISEEEQQALCRDAILRYGDSSQHPNHLSTHASKPKCTKRYEAPMRWATLGFSYDWTSKTYKREHYSAFPSALKRRIEEILHLCSSTPDLKDVSPSIYEPQTAIVNYFSVGSMMMAHQDVSEESMQHPLISISLGCSCVFLMGTSSRDDAPYAFWLRSGDVAVFSGPSRVAFHSIPRIMDDCPPHLCTISGENNEGEVYWRTQMRHMRININVRQVYSESCAFLFES</sequence>
<dbReference type="Gene3D" id="2.60.120.590">
    <property type="entry name" value="Alpha-ketoglutarate-dependent dioxygenase AlkB-like"/>
    <property type="match status" value="1"/>
</dbReference>
<feature type="domain" description="Alpha-ketoglutarate-dependent dioxygenase AlkB-like" evidence="7">
    <location>
        <begin position="142"/>
        <end position="362"/>
    </location>
</feature>
<gene>
    <name evidence="8" type="ORF">TCDM_02436</name>
</gene>
<dbReference type="AlphaFoldDB" id="V5BRD6"/>
<dbReference type="GO" id="GO:0008198">
    <property type="term" value="F:ferrous iron binding"/>
    <property type="evidence" value="ECO:0007669"/>
    <property type="project" value="TreeGrafter"/>
</dbReference>
<evidence type="ECO:0000313" key="9">
    <source>
        <dbReference type="Proteomes" id="UP000017861"/>
    </source>
</evidence>
<comment type="cofactor">
    <cofactor evidence="5">
        <name>Fe(2+)</name>
        <dbReference type="ChEBI" id="CHEBI:29033"/>
    </cofactor>
    <text evidence="5">Binds 1 Fe(2+) ion per subunit.</text>
</comment>
<dbReference type="Proteomes" id="UP000017861">
    <property type="component" value="Unassembled WGS sequence"/>
</dbReference>
<keyword evidence="3" id="KW-0560">Oxidoreductase</keyword>
<evidence type="ECO:0000259" key="7">
    <source>
        <dbReference type="Pfam" id="PF13532"/>
    </source>
</evidence>